<evidence type="ECO:0000313" key="4">
    <source>
        <dbReference type="EMBL" id="TCJ98950.1"/>
    </source>
</evidence>
<keyword evidence="5" id="KW-1185">Reference proteome</keyword>
<evidence type="ECO:0000256" key="1">
    <source>
        <dbReference type="ARBA" id="ARBA00022741"/>
    </source>
</evidence>
<dbReference type="RefSeq" id="WP_132690780.1">
    <property type="nucleotide sequence ID" value="NZ_SMFT01000002.1"/>
</dbReference>
<organism evidence="4 5">
    <name type="scientific">Volucribacter psittacicida</name>
    <dbReference type="NCBI Taxonomy" id="203482"/>
    <lineage>
        <taxon>Bacteria</taxon>
        <taxon>Pseudomonadati</taxon>
        <taxon>Pseudomonadota</taxon>
        <taxon>Gammaproteobacteria</taxon>
        <taxon>Pasteurellales</taxon>
        <taxon>Pasteurellaceae</taxon>
        <taxon>Volucribacter</taxon>
    </lineage>
</organism>
<dbReference type="OrthoDB" id="4408248at2"/>
<keyword evidence="1" id="KW-0547">Nucleotide-binding</keyword>
<dbReference type="PANTHER" id="PTHR43423">
    <property type="entry name" value="ABC TRANSPORTER I FAMILY MEMBER 17"/>
    <property type="match status" value="1"/>
</dbReference>
<dbReference type="GO" id="GO:0016887">
    <property type="term" value="F:ATP hydrolysis activity"/>
    <property type="evidence" value="ECO:0007669"/>
    <property type="project" value="InterPro"/>
</dbReference>
<reference evidence="4 5" key="1">
    <citation type="submission" date="2019-03" db="EMBL/GenBank/DDBJ databases">
        <title>Genomic Encyclopedia of Type Strains, Phase IV (KMG-IV): sequencing the most valuable type-strain genomes for metagenomic binning, comparative biology and taxonomic classification.</title>
        <authorList>
            <person name="Goeker M."/>
        </authorList>
    </citation>
    <scope>NUCLEOTIDE SEQUENCE [LARGE SCALE GENOMIC DNA]</scope>
    <source>
        <strain evidence="4 5">DSM 15534</strain>
    </source>
</reference>
<comment type="caution">
    <text evidence="4">The sequence shown here is derived from an EMBL/GenBank/DDBJ whole genome shotgun (WGS) entry which is preliminary data.</text>
</comment>
<name>A0A4R1FXJ1_9PAST</name>
<dbReference type="InterPro" id="IPR003439">
    <property type="entry name" value="ABC_transporter-like_ATP-bd"/>
</dbReference>
<dbReference type="PROSITE" id="PS50893">
    <property type="entry name" value="ABC_TRANSPORTER_2"/>
    <property type="match status" value="1"/>
</dbReference>
<accession>A0A4R1FXJ1</accession>
<dbReference type="Gene3D" id="3.40.50.300">
    <property type="entry name" value="P-loop containing nucleotide triphosphate hydrolases"/>
    <property type="match status" value="1"/>
</dbReference>
<dbReference type="InterPro" id="IPR003593">
    <property type="entry name" value="AAA+_ATPase"/>
</dbReference>
<dbReference type="EMBL" id="SMFT01000002">
    <property type="protein sequence ID" value="TCJ98950.1"/>
    <property type="molecule type" value="Genomic_DNA"/>
</dbReference>
<gene>
    <name evidence="4" type="ORF">EV694_1383</name>
</gene>
<feature type="domain" description="ABC transporter" evidence="3">
    <location>
        <begin position="7"/>
        <end position="228"/>
    </location>
</feature>
<dbReference type="SUPFAM" id="SSF52540">
    <property type="entry name" value="P-loop containing nucleoside triphosphate hydrolases"/>
    <property type="match status" value="1"/>
</dbReference>
<dbReference type="Pfam" id="PF00005">
    <property type="entry name" value="ABC_tran"/>
    <property type="match status" value="1"/>
</dbReference>
<evidence type="ECO:0000256" key="2">
    <source>
        <dbReference type="ARBA" id="ARBA00022840"/>
    </source>
</evidence>
<keyword evidence="2 4" id="KW-0067">ATP-binding</keyword>
<dbReference type="PANTHER" id="PTHR43423:SF1">
    <property type="entry name" value="ABC TRANSPORTER I FAMILY MEMBER 17"/>
    <property type="match status" value="1"/>
</dbReference>
<protein>
    <submittedName>
        <fullName evidence="4">Putative ABC transport system ATP-binding protein</fullName>
    </submittedName>
</protein>
<sequence length="228" mass="26254">MHRSTLLSTQNLSYQTSDDRILLHPTNIRVNQGDRIGLHGLSGSGKSVLLRTLALLNCPSSGEIYWQDQPISQLSGKAVQQYRTQVAYVQQQANLINGSVEDNLRLPYQLAVYHQQQADPQQWLKMLQQIERKEDFLRQESENLSGGERQLVCLMRILQLSPQVLLLDEPTSALDPESTQQVEQLINHWLQNNPQRAYIWISHNPDQLQRIASQQWKMNAGKLYFDEP</sequence>
<proteinExistence type="predicted"/>
<dbReference type="SMART" id="SM00382">
    <property type="entry name" value="AAA"/>
    <property type="match status" value="1"/>
</dbReference>
<dbReference type="GO" id="GO:0005524">
    <property type="term" value="F:ATP binding"/>
    <property type="evidence" value="ECO:0007669"/>
    <property type="project" value="UniProtKB-KW"/>
</dbReference>
<evidence type="ECO:0000259" key="3">
    <source>
        <dbReference type="PROSITE" id="PS50893"/>
    </source>
</evidence>
<dbReference type="InterPro" id="IPR027417">
    <property type="entry name" value="P-loop_NTPase"/>
</dbReference>
<evidence type="ECO:0000313" key="5">
    <source>
        <dbReference type="Proteomes" id="UP000294702"/>
    </source>
</evidence>
<dbReference type="Proteomes" id="UP000294702">
    <property type="component" value="Unassembled WGS sequence"/>
</dbReference>
<dbReference type="AlphaFoldDB" id="A0A4R1FXJ1"/>